<evidence type="ECO:0000256" key="7">
    <source>
        <dbReference type="ARBA" id="ARBA00023102"/>
    </source>
</evidence>
<dbReference type="UniPathway" id="UPA00031">
    <property type="reaction ID" value="UER00007"/>
</dbReference>
<comment type="catalytic activity">
    <reaction evidence="1 8">
        <text>1-(5-phospho-beta-D-ribosyl)-ATP + H2O = 1-(5-phospho-beta-D-ribosyl)-5'-AMP + diphosphate + H(+)</text>
        <dbReference type="Rhea" id="RHEA:22828"/>
        <dbReference type="ChEBI" id="CHEBI:15377"/>
        <dbReference type="ChEBI" id="CHEBI:15378"/>
        <dbReference type="ChEBI" id="CHEBI:33019"/>
        <dbReference type="ChEBI" id="CHEBI:59457"/>
        <dbReference type="ChEBI" id="CHEBI:73183"/>
        <dbReference type="EC" id="3.6.1.31"/>
    </reaction>
</comment>
<keyword evidence="10" id="KW-1185">Reference proteome</keyword>
<dbReference type="InterPro" id="IPR021130">
    <property type="entry name" value="PRib-ATP_PPHydrolase-like"/>
</dbReference>
<dbReference type="GO" id="GO:0004636">
    <property type="term" value="F:phosphoribosyl-ATP diphosphatase activity"/>
    <property type="evidence" value="ECO:0007669"/>
    <property type="project" value="UniProtKB-UniRule"/>
</dbReference>
<evidence type="ECO:0000256" key="6">
    <source>
        <dbReference type="ARBA" id="ARBA00022840"/>
    </source>
</evidence>
<dbReference type="STRING" id="717231.Flexsi_2217"/>
<dbReference type="GO" id="GO:0005524">
    <property type="term" value="F:ATP binding"/>
    <property type="evidence" value="ECO:0007669"/>
    <property type="project" value="UniProtKB-KW"/>
</dbReference>
<keyword evidence="6 8" id="KW-0067">ATP-binding</keyword>
<dbReference type="Proteomes" id="UP000006621">
    <property type="component" value="Chromosome"/>
</dbReference>
<evidence type="ECO:0000256" key="1">
    <source>
        <dbReference type="ARBA" id="ARBA00001460"/>
    </source>
</evidence>
<keyword evidence="4 8" id="KW-0547">Nucleotide-binding</keyword>
<dbReference type="CDD" id="cd11534">
    <property type="entry name" value="NTP-PPase_HisIE_like"/>
    <property type="match status" value="1"/>
</dbReference>
<gene>
    <name evidence="8" type="primary">hisE</name>
    <name evidence="9" type="ordered locus">Flexsi_2217</name>
</gene>
<dbReference type="HOGENOM" id="CLU_123337_0_0_0"/>
<name>F8E5Z7_FLESM</name>
<dbReference type="Gene3D" id="1.10.287.1080">
    <property type="entry name" value="MazG-like"/>
    <property type="match status" value="1"/>
</dbReference>
<reference evidence="10" key="2">
    <citation type="submission" date="2011-06" db="EMBL/GenBank/DDBJ databases">
        <title>The complete genome of Flexistipes sinusarabici DSM 4947.</title>
        <authorList>
            <person name="Lucas S."/>
            <person name="Han J."/>
            <person name="Lapidus A."/>
            <person name="Bruce D."/>
            <person name="Goodwin L."/>
            <person name="Pitluck S."/>
            <person name="Peters L."/>
            <person name="Kyrpides N."/>
            <person name="Mavromatis K."/>
            <person name="Ivanova N."/>
            <person name="Mikhailova N."/>
            <person name="Chertkov O."/>
            <person name="Detter J.C."/>
            <person name="Tapia R."/>
            <person name="Han C."/>
            <person name="Land M."/>
            <person name="Hauser L."/>
            <person name="Markowitz V."/>
            <person name="Cheng J.-F."/>
            <person name="Hugenholtz P."/>
            <person name="Woyke T."/>
            <person name="Wu D."/>
            <person name="Spring S."/>
            <person name="Schroeder M."/>
            <person name="Brambilla E."/>
            <person name="Klenk H.-P."/>
            <person name="Eisen J.A."/>
        </authorList>
    </citation>
    <scope>NUCLEOTIDE SEQUENCE [LARGE SCALE GENOMIC DNA]</scope>
    <source>
        <strain evidence="10">DSM 4947 / MAS 10</strain>
    </source>
</reference>
<evidence type="ECO:0000256" key="4">
    <source>
        <dbReference type="ARBA" id="ARBA00022741"/>
    </source>
</evidence>
<organism evidence="9 10">
    <name type="scientific">Flexistipes sinusarabici (strain ATCC 49648 / DSM 4947 / MAS 10)</name>
    <dbReference type="NCBI Taxonomy" id="717231"/>
    <lineage>
        <taxon>Bacteria</taxon>
        <taxon>Pseudomonadati</taxon>
        <taxon>Deferribacterota</taxon>
        <taxon>Deferribacteres</taxon>
        <taxon>Deferribacterales</taxon>
        <taxon>Flexistipitaceae</taxon>
        <taxon>Flexistipes</taxon>
    </lineage>
</organism>
<evidence type="ECO:0000313" key="10">
    <source>
        <dbReference type="Proteomes" id="UP000006621"/>
    </source>
</evidence>
<keyword evidence="3 8" id="KW-0028">Amino-acid biosynthesis</keyword>
<evidence type="ECO:0000256" key="5">
    <source>
        <dbReference type="ARBA" id="ARBA00022801"/>
    </source>
</evidence>
<dbReference type="GO" id="GO:0005737">
    <property type="term" value="C:cytoplasm"/>
    <property type="evidence" value="ECO:0007669"/>
    <property type="project" value="UniProtKB-SubCell"/>
</dbReference>
<reference evidence="9 10" key="1">
    <citation type="journal article" date="2011" name="Stand. Genomic Sci.">
        <title>Genome sequence of the moderately thermophilic halophile Flexistipes sinusarabici strain (MAS10).</title>
        <authorList>
            <person name="Lapidus A."/>
            <person name="Chertkov O."/>
            <person name="Nolan M."/>
            <person name="Lucas S."/>
            <person name="Hammon N."/>
            <person name="Deshpande S."/>
            <person name="Cheng J.F."/>
            <person name="Tapia R."/>
            <person name="Han C."/>
            <person name="Goodwin L."/>
            <person name="Pitluck S."/>
            <person name="Liolios K."/>
            <person name="Pagani I."/>
            <person name="Ivanova N."/>
            <person name="Huntemann M."/>
            <person name="Mavromatis K."/>
            <person name="Mikhailova N."/>
            <person name="Pati A."/>
            <person name="Chen A."/>
            <person name="Palaniappan K."/>
            <person name="Land M."/>
            <person name="Hauser L."/>
            <person name="Brambilla E.M."/>
            <person name="Rohde M."/>
            <person name="Abt B."/>
            <person name="Spring S."/>
            <person name="Goker M."/>
            <person name="Bristow J."/>
            <person name="Eisen J.A."/>
            <person name="Markowitz V."/>
            <person name="Hugenholtz P."/>
            <person name="Kyrpides N.C."/>
            <person name="Klenk H.P."/>
            <person name="Woyke T."/>
        </authorList>
    </citation>
    <scope>NUCLEOTIDE SEQUENCE [LARGE SCALE GENOMIC DNA]</scope>
    <source>
        <strain evidence="10">DSM 4947 / MAS 10</strain>
    </source>
</reference>
<comment type="pathway">
    <text evidence="2 8">Amino-acid biosynthesis; L-histidine biosynthesis; L-histidine from 5-phospho-alpha-D-ribose 1-diphosphate: step 2/9.</text>
</comment>
<evidence type="ECO:0000256" key="2">
    <source>
        <dbReference type="ARBA" id="ARBA00005204"/>
    </source>
</evidence>
<keyword evidence="7 8" id="KW-0368">Histidine biosynthesis</keyword>
<proteinExistence type="inferred from homology"/>
<comment type="similarity">
    <text evidence="8">Belongs to the PRA-PH family.</text>
</comment>
<dbReference type="PANTHER" id="PTHR42945:SF1">
    <property type="entry name" value="HISTIDINE BIOSYNTHESIS BIFUNCTIONAL PROTEIN HIS7"/>
    <property type="match status" value="1"/>
</dbReference>
<sequence>MDLKIIEELLETIRNRKQFPKEGSYTNKLFNKGENGLVKKLGEENAELIKAFLVENDERMASEAADYLYHIIVALEYRGVPFEDVLNILRQRHA</sequence>
<dbReference type="EC" id="3.6.1.31" evidence="8"/>
<dbReference type="HAMAP" id="MF_01020">
    <property type="entry name" value="HisE"/>
    <property type="match status" value="1"/>
</dbReference>
<dbReference type="InterPro" id="IPR008179">
    <property type="entry name" value="HisE"/>
</dbReference>
<dbReference type="AlphaFoldDB" id="F8E5Z7"/>
<evidence type="ECO:0000256" key="8">
    <source>
        <dbReference type="HAMAP-Rule" id="MF_01020"/>
    </source>
</evidence>
<evidence type="ECO:0000256" key="3">
    <source>
        <dbReference type="ARBA" id="ARBA00022605"/>
    </source>
</evidence>
<dbReference type="OrthoDB" id="9795769at2"/>
<dbReference type="PANTHER" id="PTHR42945">
    <property type="entry name" value="HISTIDINE BIOSYNTHESIS BIFUNCTIONAL PROTEIN"/>
    <property type="match status" value="1"/>
</dbReference>
<dbReference type="eggNOG" id="COG0140">
    <property type="taxonomic scope" value="Bacteria"/>
</dbReference>
<keyword evidence="5 8" id="KW-0378">Hydrolase</keyword>
<protein>
    <recommendedName>
        <fullName evidence="8">Phosphoribosyl-ATP pyrophosphatase</fullName>
        <shortName evidence="8">PRA-PH</shortName>
        <ecNumber evidence="8">3.6.1.31</ecNumber>
    </recommendedName>
</protein>
<evidence type="ECO:0000313" key="9">
    <source>
        <dbReference type="EMBL" id="AEI15838.1"/>
    </source>
</evidence>
<accession>F8E5Z7</accession>
<dbReference type="Pfam" id="PF01503">
    <property type="entry name" value="PRA-PH"/>
    <property type="match status" value="1"/>
</dbReference>
<dbReference type="GO" id="GO:0000105">
    <property type="term" value="P:L-histidine biosynthetic process"/>
    <property type="evidence" value="ECO:0007669"/>
    <property type="project" value="UniProtKB-UniRule"/>
</dbReference>
<dbReference type="NCBIfam" id="TIGR03188">
    <property type="entry name" value="histidine_hisI"/>
    <property type="match status" value="1"/>
</dbReference>
<dbReference type="EMBL" id="CP002858">
    <property type="protein sequence ID" value="AEI15838.1"/>
    <property type="molecule type" value="Genomic_DNA"/>
</dbReference>
<dbReference type="KEGG" id="fsi:Flexsi_2217"/>
<comment type="subcellular location">
    <subcellularLocation>
        <location evidence="8">Cytoplasm</location>
    </subcellularLocation>
</comment>
<dbReference type="SUPFAM" id="SSF101386">
    <property type="entry name" value="all-alpha NTP pyrophosphatases"/>
    <property type="match status" value="1"/>
</dbReference>
<keyword evidence="8" id="KW-0963">Cytoplasm</keyword>